<feature type="transmembrane region" description="Helical" evidence="1">
    <location>
        <begin position="137"/>
        <end position="156"/>
    </location>
</feature>
<keyword evidence="1" id="KW-1133">Transmembrane helix</keyword>
<feature type="transmembrane region" description="Helical" evidence="1">
    <location>
        <begin position="219"/>
        <end position="238"/>
    </location>
</feature>
<evidence type="ECO:0000256" key="1">
    <source>
        <dbReference type="SAM" id="Phobius"/>
    </source>
</evidence>
<dbReference type="EMBL" id="JACZDF010000002">
    <property type="protein sequence ID" value="MBD9698562.1"/>
    <property type="molecule type" value="Genomic_DNA"/>
</dbReference>
<feature type="transmembrane region" description="Helical" evidence="1">
    <location>
        <begin position="163"/>
        <end position="183"/>
    </location>
</feature>
<comment type="caution">
    <text evidence="3">The sequence shown here is derived from an EMBL/GenBank/DDBJ whole genome shotgun (WGS) entry which is preliminary data.</text>
</comment>
<feature type="signal peptide" evidence="2">
    <location>
        <begin position="1"/>
        <end position="20"/>
    </location>
</feature>
<evidence type="ECO:0000313" key="4">
    <source>
        <dbReference type="Proteomes" id="UP000642107"/>
    </source>
</evidence>
<accession>A0ABR9DQF3</accession>
<feature type="transmembrane region" description="Helical" evidence="1">
    <location>
        <begin position="105"/>
        <end position="125"/>
    </location>
</feature>
<sequence length="244" mass="23389">MSRSTRAVVTAVAASLLAAAAFLGATGVSGAVALLVVVLAIGWPRLLDLPSGAGSTTVLALVGLGGVAAVVLDGGTLGTLPFVVACGLVLAFLVEMLRRDGRPRLVESLTGTVAGLVVAACGAGWTAVVEHDGGPDLVVVSAGALAAASVAAVLVPWKGWSSVGVAVAAGAAVGTGIAALVPVTALGEGVVVGAFAGVLAASLHVLLEKLPASTSRWGGVASAVVPVLVLGVVAYVVGDLLGAL</sequence>
<gene>
    <name evidence="3" type="ORF">IGS67_03510</name>
</gene>
<keyword evidence="1" id="KW-0472">Membrane</keyword>
<dbReference type="Proteomes" id="UP000642107">
    <property type="component" value="Unassembled WGS sequence"/>
</dbReference>
<keyword evidence="1" id="KW-0812">Transmembrane</keyword>
<keyword evidence="2" id="KW-0732">Signal</keyword>
<feature type="chain" id="PRO_5046665062" evidence="2">
    <location>
        <begin position="21"/>
        <end position="244"/>
    </location>
</feature>
<feature type="transmembrane region" description="Helical" evidence="1">
    <location>
        <begin position="64"/>
        <end position="93"/>
    </location>
</feature>
<evidence type="ECO:0000256" key="2">
    <source>
        <dbReference type="SAM" id="SignalP"/>
    </source>
</evidence>
<proteinExistence type="predicted"/>
<reference evidence="3 4" key="1">
    <citation type="submission" date="2020-09" db="EMBL/GenBank/DDBJ databases">
        <title>Flavimobilis rhizosphaerae sp. nov., isolated from rhizosphere soil of Spartina alterniflora.</title>
        <authorList>
            <person name="Hanqin C."/>
        </authorList>
    </citation>
    <scope>NUCLEOTIDE SEQUENCE [LARGE SCALE GENOMIC DNA]</scope>
    <source>
        <strain evidence="3 4">GY 10621</strain>
    </source>
</reference>
<organism evidence="3 4">
    <name type="scientific">Flavimobilis rhizosphaerae</name>
    <dbReference type="NCBI Taxonomy" id="2775421"/>
    <lineage>
        <taxon>Bacteria</taxon>
        <taxon>Bacillati</taxon>
        <taxon>Actinomycetota</taxon>
        <taxon>Actinomycetes</taxon>
        <taxon>Micrococcales</taxon>
        <taxon>Jonesiaceae</taxon>
        <taxon>Flavimobilis</taxon>
    </lineage>
</organism>
<dbReference type="RefSeq" id="WP_192277966.1">
    <property type="nucleotide sequence ID" value="NZ_JACZDF010000002.1"/>
</dbReference>
<feature type="transmembrane region" description="Helical" evidence="1">
    <location>
        <begin position="189"/>
        <end position="207"/>
    </location>
</feature>
<name>A0ABR9DQF3_9MICO</name>
<protein>
    <submittedName>
        <fullName evidence="3">Uncharacterized protein</fullName>
    </submittedName>
</protein>
<evidence type="ECO:0000313" key="3">
    <source>
        <dbReference type="EMBL" id="MBD9698562.1"/>
    </source>
</evidence>
<keyword evidence="4" id="KW-1185">Reference proteome</keyword>